<dbReference type="SUPFAM" id="SSF52980">
    <property type="entry name" value="Restriction endonuclease-like"/>
    <property type="match status" value="1"/>
</dbReference>
<organism evidence="2 3">
    <name type="scientific">Methylomonas denitrificans</name>
    <dbReference type="NCBI Taxonomy" id="1538553"/>
    <lineage>
        <taxon>Bacteria</taxon>
        <taxon>Pseudomonadati</taxon>
        <taxon>Pseudomonadota</taxon>
        <taxon>Gammaproteobacteria</taxon>
        <taxon>Methylococcales</taxon>
        <taxon>Methylococcaceae</taxon>
        <taxon>Methylomonas</taxon>
    </lineage>
</organism>
<dbReference type="OrthoDB" id="26750at2"/>
<dbReference type="EMBL" id="CP014476">
    <property type="protein sequence ID" value="AMK78824.1"/>
    <property type="molecule type" value="Genomic_DNA"/>
</dbReference>
<dbReference type="PANTHER" id="PTHR36558">
    <property type="entry name" value="GLR1098 PROTEIN"/>
    <property type="match status" value="1"/>
</dbReference>
<accession>A0A140E600</accession>
<dbReference type="AlphaFoldDB" id="A0A140E600"/>
<dbReference type="InterPro" id="IPR012296">
    <property type="entry name" value="Nuclease_put_TT1808"/>
</dbReference>
<sequence>MSAQPQFEQTWISLEDYLAAELLSDTKHEYDDGELVAMSGTSKNHERIKGNVSAALHIHLRGKPCEPFSSDVKLKIGNYLFYPDVMVVCNDTSTHDYYAEAAVLVVEVLSKSTRRRDETLKRRLYQTIPTLQEYVLIEQDIVDVEVCRRSEGWVSSHYFLGDDVPFESVDLTISVAEIYARVENDDVRSFLLEQQAIADSAAAN</sequence>
<keyword evidence="3" id="KW-1185">Reference proteome</keyword>
<evidence type="ECO:0000313" key="2">
    <source>
        <dbReference type="EMBL" id="AMK78824.1"/>
    </source>
</evidence>
<dbReference type="STRING" id="1538553.JT25_020420"/>
<dbReference type="Proteomes" id="UP000030512">
    <property type="component" value="Chromosome"/>
</dbReference>
<dbReference type="InterPro" id="IPR011335">
    <property type="entry name" value="Restrct_endonuc-II-like"/>
</dbReference>
<dbReference type="RefSeq" id="WP_062329525.1">
    <property type="nucleotide sequence ID" value="NZ_CP014476.1"/>
</dbReference>
<evidence type="ECO:0000259" key="1">
    <source>
        <dbReference type="Pfam" id="PF05685"/>
    </source>
</evidence>
<dbReference type="InterPro" id="IPR008538">
    <property type="entry name" value="Uma2"/>
</dbReference>
<dbReference type="CDD" id="cd06260">
    <property type="entry name" value="DUF820-like"/>
    <property type="match status" value="1"/>
</dbReference>
<dbReference type="KEGG" id="mdn:JT25_020420"/>
<reference evidence="2 3" key="1">
    <citation type="journal article" date="2015" name="Environ. Microbiol.">
        <title>Methane oxidation coupled to nitrate reduction under hypoxia by the Gammaproteobacterium Methylomonas denitrificans, sp. nov. type strain FJG1.</title>
        <authorList>
            <person name="Kits K.D."/>
            <person name="Klotz M.G."/>
            <person name="Stein L.Y."/>
        </authorList>
    </citation>
    <scope>NUCLEOTIDE SEQUENCE [LARGE SCALE GENOMIC DNA]</scope>
    <source>
        <strain evidence="2 3">FJG1</strain>
    </source>
</reference>
<dbReference type="PANTHER" id="PTHR36558:SF1">
    <property type="entry name" value="RESTRICTION ENDONUCLEASE DOMAIN-CONTAINING PROTEIN-RELATED"/>
    <property type="match status" value="1"/>
</dbReference>
<name>A0A140E600_9GAMM</name>
<gene>
    <name evidence="2" type="ORF">JT25_020420</name>
</gene>
<protein>
    <recommendedName>
        <fullName evidence="1">Putative restriction endonuclease domain-containing protein</fullName>
    </recommendedName>
</protein>
<feature type="domain" description="Putative restriction endonuclease" evidence="1">
    <location>
        <begin position="14"/>
        <end position="163"/>
    </location>
</feature>
<dbReference type="Pfam" id="PF05685">
    <property type="entry name" value="Uma2"/>
    <property type="match status" value="1"/>
</dbReference>
<dbReference type="Gene3D" id="3.90.1570.10">
    <property type="entry name" value="tt1808, chain A"/>
    <property type="match status" value="1"/>
</dbReference>
<proteinExistence type="predicted"/>
<evidence type="ECO:0000313" key="3">
    <source>
        <dbReference type="Proteomes" id="UP000030512"/>
    </source>
</evidence>